<evidence type="ECO:0000256" key="1">
    <source>
        <dbReference type="HAMAP-Rule" id="MF_00598"/>
    </source>
</evidence>
<gene>
    <name evidence="1" type="primary">smg</name>
    <name evidence="2" type="ORF">OYT1_ch2600</name>
</gene>
<organism evidence="2 3">
    <name type="scientific">Ferriphaselus amnicola</name>
    <dbReference type="NCBI Taxonomy" id="1188319"/>
    <lineage>
        <taxon>Bacteria</taxon>
        <taxon>Pseudomonadati</taxon>
        <taxon>Pseudomonadota</taxon>
        <taxon>Betaproteobacteria</taxon>
        <taxon>Nitrosomonadales</taxon>
        <taxon>Gallionellaceae</taxon>
        <taxon>Ferriphaselus</taxon>
    </lineage>
</organism>
<dbReference type="STRING" id="1188319.OYT1_01267"/>
<name>A0A2Z6GFD7_9PROT</name>
<evidence type="ECO:0000313" key="2">
    <source>
        <dbReference type="EMBL" id="BBE52112.1"/>
    </source>
</evidence>
<protein>
    <recommendedName>
        <fullName evidence="1">Protein Smg homolog</fullName>
    </recommendedName>
</protein>
<dbReference type="Pfam" id="PF04361">
    <property type="entry name" value="DUF494"/>
    <property type="match status" value="1"/>
</dbReference>
<comment type="similarity">
    <text evidence="1">Belongs to the Smg family.</text>
</comment>
<dbReference type="HAMAP" id="MF_00598">
    <property type="entry name" value="Smg"/>
    <property type="match status" value="1"/>
</dbReference>
<dbReference type="OrthoDB" id="5297467at2"/>
<dbReference type="PANTHER" id="PTHR38692:SF1">
    <property type="entry name" value="PROTEIN SMG"/>
    <property type="match status" value="1"/>
</dbReference>
<dbReference type="EMBL" id="AP018738">
    <property type="protein sequence ID" value="BBE52112.1"/>
    <property type="molecule type" value="Genomic_DNA"/>
</dbReference>
<dbReference type="InterPro" id="IPR007456">
    <property type="entry name" value="Smg"/>
</dbReference>
<sequence>MFDILMFLFESYANAGSYPEPDKLSLKLSAAGFEEEEISQALNWLSGMKRLTPADYPLAINHGGIRHYADLELQRISPEARSFIAFWEQNSMISAVEREMIIDRAVSLGIEQLSLDKLKLIALLVLWNQHEELDPLLVEDLLTPADSQSLH</sequence>
<dbReference type="Proteomes" id="UP000033070">
    <property type="component" value="Chromosome"/>
</dbReference>
<reference evidence="2 3" key="1">
    <citation type="submission" date="2018-06" db="EMBL/GenBank/DDBJ databases">
        <title>OYT1 Genome Sequencing.</title>
        <authorList>
            <person name="Kato S."/>
            <person name="Itoh T."/>
            <person name="Ohkuma M."/>
        </authorList>
    </citation>
    <scope>NUCLEOTIDE SEQUENCE [LARGE SCALE GENOMIC DNA]</scope>
    <source>
        <strain evidence="2 3">OYT1</strain>
    </source>
</reference>
<dbReference type="PANTHER" id="PTHR38692">
    <property type="entry name" value="PROTEIN SMG"/>
    <property type="match status" value="1"/>
</dbReference>
<accession>A0A2Z6GFD7</accession>
<keyword evidence="3" id="KW-1185">Reference proteome</keyword>
<proteinExistence type="inferred from homology"/>
<dbReference type="AlphaFoldDB" id="A0A2Z6GFD7"/>
<dbReference type="KEGG" id="fam:OYT1_ch2600"/>
<evidence type="ECO:0000313" key="3">
    <source>
        <dbReference type="Proteomes" id="UP000033070"/>
    </source>
</evidence>